<dbReference type="KEGG" id="mrc:R6Y96_05475"/>
<dbReference type="AlphaFoldDB" id="A0AAX4FSN4"/>
<evidence type="ECO:0000313" key="5">
    <source>
        <dbReference type="Proteomes" id="UP001305652"/>
    </source>
</evidence>
<evidence type="ECO:0000313" key="4">
    <source>
        <dbReference type="EMBL" id="WOX56777.1"/>
    </source>
</evidence>
<dbReference type="Pfam" id="PF00535">
    <property type="entry name" value="Glycos_transf_2"/>
    <property type="match status" value="1"/>
</dbReference>
<dbReference type="Gene3D" id="3.90.550.10">
    <property type="entry name" value="Spore Coat Polysaccharide Biosynthesis Protein SpsA, Chain A"/>
    <property type="match status" value="1"/>
</dbReference>
<keyword evidence="5" id="KW-1185">Reference proteome</keyword>
<dbReference type="CDD" id="cd04179">
    <property type="entry name" value="DPM_DPG-synthase_like"/>
    <property type="match status" value="1"/>
</dbReference>
<keyword evidence="2" id="KW-1133">Transmembrane helix</keyword>
<proteinExistence type="predicted"/>
<dbReference type="PANTHER" id="PTHR48090">
    <property type="entry name" value="UNDECAPRENYL-PHOSPHATE 4-DEOXY-4-FORMAMIDO-L-ARABINOSE TRANSFERASE-RELATED"/>
    <property type="match status" value="1"/>
</dbReference>
<feature type="region of interest" description="Disordered" evidence="1">
    <location>
        <begin position="318"/>
        <end position="340"/>
    </location>
</feature>
<name>A0AAX4FSN4_9EURY</name>
<accession>A0AAX4FSN4</accession>
<organism evidence="4 5">
    <name type="scientific">Methanoculleus receptaculi</name>
    <dbReference type="NCBI Taxonomy" id="394967"/>
    <lineage>
        <taxon>Archaea</taxon>
        <taxon>Methanobacteriati</taxon>
        <taxon>Methanobacteriota</taxon>
        <taxon>Stenosarchaea group</taxon>
        <taxon>Methanomicrobia</taxon>
        <taxon>Methanomicrobiales</taxon>
        <taxon>Methanomicrobiaceae</taxon>
        <taxon>Methanoculleus</taxon>
    </lineage>
</organism>
<dbReference type="RefSeq" id="WP_318620186.1">
    <property type="nucleotide sequence ID" value="NZ_CP137642.1"/>
</dbReference>
<evidence type="ECO:0000259" key="3">
    <source>
        <dbReference type="Pfam" id="PF00535"/>
    </source>
</evidence>
<protein>
    <submittedName>
        <fullName evidence="4">Glycosyltransferase family 2 protein</fullName>
    </submittedName>
</protein>
<reference evidence="4 5" key="1">
    <citation type="submission" date="2023-10" db="EMBL/GenBank/DDBJ databases">
        <title>The complete genome sequence of Methanoculleus receptaculi DSM 18860.</title>
        <authorList>
            <person name="Lai S.-J."/>
            <person name="You Y.-T."/>
            <person name="Chen S.-C."/>
        </authorList>
    </citation>
    <scope>NUCLEOTIDE SEQUENCE [LARGE SCALE GENOMIC DNA]</scope>
    <source>
        <strain evidence="4 5">DSM 18860</strain>
    </source>
</reference>
<feature type="compositionally biased region" description="Gly residues" evidence="1">
    <location>
        <begin position="321"/>
        <end position="331"/>
    </location>
</feature>
<dbReference type="Proteomes" id="UP001305652">
    <property type="component" value="Chromosome"/>
</dbReference>
<gene>
    <name evidence="4" type="ORF">R6Y96_05475</name>
</gene>
<sequence length="340" mass="35542">MSAHLPPTPASFAAAPLPDPGSIRTLVAMPAHNEEAAIAKTVLGARRHADAVLVVDDGSTDETAAIAEALGAIVVRHETNRGYGGALQTIFSTARRLGVEELVIIDADGQHDPAEIPGLLAALREGRDVVIGSRFLDGNGKAVPAYRKVGMKVLDVATTLAGKGLSITDSQSGFRAYGPRAIEVIHPNGEGMSAGSEILVQASDNRLKIAEVPIRVRYDIEGTSSENPVSHGVSVLMSIVRVISLRRPLLFFGIPGGLFALLGIGAEIYTFSLYYRTGQFHYIIFTGGFAALILGLMLVTSGLILYSLVQIIEQGKKGAANPGGEGAGERGGSSQPAGRV</sequence>
<dbReference type="SUPFAM" id="SSF53448">
    <property type="entry name" value="Nucleotide-diphospho-sugar transferases"/>
    <property type="match status" value="1"/>
</dbReference>
<dbReference type="InterPro" id="IPR029044">
    <property type="entry name" value="Nucleotide-diphossugar_trans"/>
</dbReference>
<dbReference type="EMBL" id="CP137642">
    <property type="protein sequence ID" value="WOX56777.1"/>
    <property type="molecule type" value="Genomic_DNA"/>
</dbReference>
<evidence type="ECO:0000256" key="1">
    <source>
        <dbReference type="SAM" id="MobiDB-lite"/>
    </source>
</evidence>
<keyword evidence="2" id="KW-0472">Membrane</keyword>
<dbReference type="PANTHER" id="PTHR48090:SF7">
    <property type="entry name" value="RFBJ PROTEIN"/>
    <property type="match status" value="1"/>
</dbReference>
<dbReference type="GeneID" id="85732586"/>
<feature type="transmembrane region" description="Helical" evidence="2">
    <location>
        <begin position="280"/>
        <end position="309"/>
    </location>
</feature>
<keyword evidence="2" id="KW-0812">Transmembrane</keyword>
<evidence type="ECO:0000256" key="2">
    <source>
        <dbReference type="SAM" id="Phobius"/>
    </source>
</evidence>
<dbReference type="InterPro" id="IPR001173">
    <property type="entry name" value="Glyco_trans_2-like"/>
</dbReference>
<feature type="transmembrane region" description="Helical" evidence="2">
    <location>
        <begin position="249"/>
        <end position="274"/>
    </location>
</feature>
<feature type="domain" description="Glycosyltransferase 2-like" evidence="3">
    <location>
        <begin position="27"/>
        <end position="141"/>
    </location>
</feature>
<dbReference type="InterPro" id="IPR050256">
    <property type="entry name" value="Glycosyltransferase_2"/>
</dbReference>